<dbReference type="STRING" id="1189612.A33Q_1952"/>
<evidence type="ECO:0000313" key="3">
    <source>
        <dbReference type="Proteomes" id="UP000006073"/>
    </source>
</evidence>
<proteinExistence type="predicted"/>
<accession>S2DDR1</accession>
<keyword evidence="3" id="KW-1185">Reference proteome</keyword>
<protein>
    <submittedName>
        <fullName evidence="2">Uncharacterized protein</fullName>
    </submittedName>
</protein>
<dbReference type="Proteomes" id="UP000006073">
    <property type="component" value="Unassembled WGS sequence"/>
</dbReference>
<keyword evidence="1" id="KW-0812">Transmembrane</keyword>
<name>S2DDR1_INDAL</name>
<sequence>MEFNSLGVLMIITIIILILFIMMKKIKNNDSDTSKKLFTAFEERMGLTCDVIDLKEEIYGIGLDRSSNTIIYLNFVNGVEQCIGLSEFKGVYVHRVEQNKRSFGKSKEITEFVFIKLLPKSDLAGQISLELFNHKWYPFSMEELELINKWKRIIEENLS</sequence>
<gene>
    <name evidence="2" type="ORF">A33Q_1952</name>
</gene>
<feature type="transmembrane region" description="Helical" evidence="1">
    <location>
        <begin position="6"/>
        <end position="23"/>
    </location>
</feature>
<comment type="caution">
    <text evidence="2">The sequence shown here is derived from an EMBL/GenBank/DDBJ whole genome shotgun (WGS) entry which is preliminary data.</text>
</comment>
<evidence type="ECO:0000256" key="1">
    <source>
        <dbReference type="SAM" id="Phobius"/>
    </source>
</evidence>
<keyword evidence="1" id="KW-0472">Membrane</keyword>
<reference evidence="2 3" key="1">
    <citation type="journal article" date="2013" name="Genome Announc.">
        <title>Draft Genome Sequence of Indibacter alkaliphilus Strain LW1T, Isolated from Lonar Lake, a Haloalkaline Lake in the Buldana District of Maharashtra, India.</title>
        <authorList>
            <person name="Singh A."/>
            <person name="Kumar Jangir P."/>
            <person name="Sharma R."/>
            <person name="Singh A."/>
            <person name="Kumar Pinnaka A."/>
            <person name="Shivaji S."/>
        </authorList>
    </citation>
    <scope>NUCLEOTIDE SEQUENCE [LARGE SCALE GENOMIC DNA]</scope>
    <source>
        <strain evidence="3">CCUG 57479 / KCTC 22604 / LW1</strain>
    </source>
</reference>
<keyword evidence="1" id="KW-1133">Transmembrane helix</keyword>
<dbReference type="AlphaFoldDB" id="S2DDR1"/>
<evidence type="ECO:0000313" key="2">
    <source>
        <dbReference type="EMBL" id="EOZ97034.1"/>
    </source>
</evidence>
<organism evidence="2 3">
    <name type="scientific">Indibacter alkaliphilus (strain CCUG 57479 / KCTC 22604 / LW1)</name>
    <dbReference type="NCBI Taxonomy" id="1189612"/>
    <lineage>
        <taxon>Bacteria</taxon>
        <taxon>Pseudomonadati</taxon>
        <taxon>Bacteroidota</taxon>
        <taxon>Cytophagia</taxon>
        <taxon>Cytophagales</taxon>
        <taxon>Cyclobacteriaceae</taxon>
    </lineage>
</organism>
<dbReference type="EMBL" id="ALWO02000031">
    <property type="protein sequence ID" value="EOZ97034.1"/>
    <property type="molecule type" value="Genomic_DNA"/>
</dbReference>